<accession>A0A1M7LJE1</accession>
<dbReference type="STRING" id="1419482.SAMN05444266_1116"/>
<keyword evidence="3" id="KW-1185">Reference proteome</keyword>
<evidence type="ECO:0008006" key="4">
    <source>
        <dbReference type="Google" id="ProtNLM"/>
    </source>
</evidence>
<gene>
    <name evidence="2" type="ORF">SAMN05444266_1116</name>
</gene>
<protein>
    <recommendedName>
        <fullName evidence="4">Integral membrane protein</fullName>
    </recommendedName>
</protein>
<dbReference type="Proteomes" id="UP000184420">
    <property type="component" value="Unassembled WGS sequence"/>
</dbReference>
<name>A0A1M7LJE1_9BACT</name>
<evidence type="ECO:0000256" key="1">
    <source>
        <dbReference type="SAM" id="Phobius"/>
    </source>
</evidence>
<dbReference type="OrthoDB" id="193443at2"/>
<feature type="transmembrane region" description="Helical" evidence="1">
    <location>
        <begin position="90"/>
        <end position="109"/>
    </location>
</feature>
<dbReference type="EMBL" id="FRBL01000011">
    <property type="protein sequence ID" value="SHM78267.1"/>
    <property type="molecule type" value="Genomic_DNA"/>
</dbReference>
<keyword evidence="1" id="KW-0472">Membrane</keyword>
<feature type="transmembrane region" description="Helical" evidence="1">
    <location>
        <begin position="12"/>
        <end position="29"/>
    </location>
</feature>
<keyword evidence="1" id="KW-1133">Transmembrane helix</keyword>
<organism evidence="2 3">
    <name type="scientific">Chitinophaga jiangningensis</name>
    <dbReference type="NCBI Taxonomy" id="1419482"/>
    <lineage>
        <taxon>Bacteria</taxon>
        <taxon>Pseudomonadati</taxon>
        <taxon>Bacteroidota</taxon>
        <taxon>Chitinophagia</taxon>
        <taxon>Chitinophagales</taxon>
        <taxon>Chitinophagaceae</taxon>
        <taxon>Chitinophaga</taxon>
    </lineage>
</organism>
<dbReference type="AlphaFoldDB" id="A0A1M7LJE1"/>
<evidence type="ECO:0000313" key="3">
    <source>
        <dbReference type="Proteomes" id="UP000184420"/>
    </source>
</evidence>
<keyword evidence="1" id="KW-0812">Transmembrane</keyword>
<evidence type="ECO:0000313" key="2">
    <source>
        <dbReference type="EMBL" id="SHM78267.1"/>
    </source>
</evidence>
<reference evidence="2 3" key="1">
    <citation type="submission" date="2016-11" db="EMBL/GenBank/DDBJ databases">
        <authorList>
            <person name="Jaros S."/>
            <person name="Januszkiewicz K."/>
            <person name="Wedrychowicz H."/>
        </authorList>
    </citation>
    <scope>NUCLEOTIDE SEQUENCE [LARGE SCALE GENOMIC DNA]</scope>
    <source>
        <strain evidence="2 3">DSM 27406</strain>
    </source>
</reference>
<dbReference type="RefSeq" id="WP_073086546.1">
    <property type="nucleotide sequence ID" value="NZ_FRBL01000011.1"/>
</dbReference>
<sequence length="132" mass="15161">MNHTFNYTAYLIYLPVVAAVTWFVAYTLFKNSKVFMLDIFNGRVEIAMSTNKLFETGFYLLNLGFGVKIMEISYGLETHQEMLEALSSKLGGFFIYLGIMLFLNLFLFFRGRRISKAKERLAAVTNPPFPKA</sequence>
<proteinExistence type="predicted"/>